<dbReference type="Proteomes" id="UP000760860">
    <property type="component" value="Unassembled WGS sequence"/>
</dbReference>
<gene>
    <name evidence="1" type="ORF">PC129_g23102</name>
</gene>
<evidence type="ECO:0000313" key="1">
    <source>
        <dbReference type="EMBL" id="KAG3202919.1"/>
    </source>
</evidence>
<protein>
    <submittedName>
        <fullName evidence="1">Uncharacterized protein</fullName>
    </submittedName>
</protein>
<evidence type="ECO:0000313" key="2">
    <source>
        <dbReference type="Proteomes" id="UP000760860"/>
    </source>
</evidence>
<sequence length="66" mass="7512">MFGVAWRTLRVAGWASKRPNQNILSDLYRYIPPNGDVNGTEGTDFFSGERSLLEHYRRTASVHNDA</sequence>
<organism evidence="1 2">
    <name type="scientific">Phytophthora cactorum</name>
    <dbReference type="NCBI Taxonomy" id="29920"/>
    <lineage>
        <taxon>Eukaryota</taxon>
        <taxon>Sar</taxon>
        <taxon>Stramenopiles</taxon>
        <taxon>Oomycota</taxon>
        <taxon>Peronosporomycetes</taxon>
        <taxon>Peronosporales</taxon>
        <taxon>Peronosporaceae</taxon>
        <taxon>Phytophthora</taxon>
    </lineage>
</organism>
<name>A0A8T1H0W3_9STRA</name>
<reference evidence="1" key="1">
    <citation type="submission" date="2018-05" db="EMBL/GenBank/DDBJ databases">
        <title>Effector identification in a new, highly contiguous assembly of the strawberry crown rot pathogen Phytophthora cactorum.</title>
        <authorList>
            <person name="Armitage A.D."/>
            <person name="Nellist C.F."/>
            <person name="Bates H."/>
            <person name="Vickerstaff R.J."/>
            <person name="Harrison R.J."/>
        </authorList>
    </citation>
    <scope>NUCLEOTIDE SEQUENCE</scope>
    <source>
        <strain evidence="1">P421</strain>
    </source>
</reference>
<proteinExistence type="predicted"/>
<dbReference type="EMBL" id="RCMV01002425">
    <property type="protein sequence ID" value="KAG3202919.1"/>
    <property type="molecule type" value="Genomic_DNA"/>
</dbReference>
<dbReference type="AlphaFoldDB" id="A0A8T1H0W3"/>
<comment type="caution">
    <text evidence="1">The sequence shown here is derived from an EMBL/GenBank/DDBJ whole genome shotgun (WGS) entry which is preliminary data.</text>
</comment>
<accession>A0A8T1H0W3</accession>